<dbReference type="PATRIC" id="fig|413882.6.peg.730"/>
<evidence type="ECO:0000313" key="2">
    <source>
        <dbReference type="EMBL" id="AKJ27382.1"/>
    </source>
</evidence>
<dbReference type="RefSeq" id="WP_047193493.1">
    <property type="nucleotide sequence ID" value="NZ_CP011371.1"/>
</dbReference>
<dbReference type="AlphaFoldDB" id="A0A0G3BDM6"/>
<keyword evidence="1" id="KW-0472">Membrane</keyword>
<dbReference type="EMBL" id="CP011371">
    <property type="protein sequence ID" value="AKJ27382.1"/>
    <property type="molecule type" value="Genomic_DNA"/>
</dbReference>
<accession>A0A0G3BDM6</accession>
<name>A0A0G3BDM6_9BURK</name>
<dbReference type="Proteomes" id="UP000035352">
    <property type="component" value="Chromosome"/>
</dbReference>
<gene>
    <name evidence="2" type="ORF">AAW51_0691</name>
</gene>
<reference evidence="2 3" key="1">
    <citation type="submission" date="2015-05" db="EMBL/GenBank/DDBJ databases">
        <authorList>
            <person name="Tang B."/>
            <person name="Yu Y."/>
        </authorList>
    </citation>
    <scope>NUCLEOTIDE SEQUENCE [LARGE SCALE GENOMIC DNA]</scope>
    <source>
        <strain evidence="2 3">DSM 7029</strain>
    </source>
</reference>
<keyword evidence="3" id="KW-1185">Reference proteome</keyword>
<evidence type="ECO:0008006" key="4">
    <source>
        <dbReference type="Google" id="ProtNLM"/>
    </source>
</evidence>
<organism evidence="2 3">
    <name type="scientific">Caldimonas brevitalea</name>
    <dbReference type="NCBI Taxonomy" id="413882"/>
    <lineage>
        <taxon>Bacteria</taxon>
        <taxon>Pseudomonadati</taxon>
        <taxon>Pseudomonadota</taxon>
        <taxon>Betaproteobacteria</taxon>
        <taxon>Burkholderiales</taxon>
        <taxon>Sphaerotilaceae</taxon>
        <taxon>Caldimonas</taxon>
    </lineage>
</organism>
<feature type="transmembrane region" description="Helical" evidence="1">
    <location>
        <begin position="69"/>
        <end position="86"/>
    </location>
</feature>
<protein>
    <recommendedName>
        <fullName evidence="4">Transmembrane protein</fullName>
    </recommendedName>
</protein>
<proteinExistence type="predicted"/>
<feature type="transmembrane region" description="Helical" evidence="1">
    <location>
        <begin position="36"/>
        <end position="57"/>
    </location>
</feature>
<keyword evidence="1" id="KW-1133">Transmembrane helix</keyword>
<dbReference type="OrthoDB" id="9155692at2"/>
<sequence>MSNIDLNSPPPNHKFSVSIDREETTAEVKVRLFKEVALFCVAIAFVVLIAVLRYSTLTSTASTAEEKKWAMSVISAATGGIIGYLVRK</sequence>
<dbReference type="KEGG" id="pbh:AAW51_0691"/>
<evidence type="ECO:0000313" key="3">
    <source>
        <dbReference type="Proteomes" id="UP000035352"/>
    </source>
</evidence>
<evidence type="ECO:0000256" key="1">
    <source>
        <dbReference type="SAM" id="Phobius"/>
    </source>
</evidence>
<keyword evidence="1" id="KW-0812">Transmembrane</keyword>
<dbReference type="STRING" id="413882.AAW51_0691"/>